<feature type="region of interest" description="Disordered" evidence="1">
    <location>
        <begin position="190"/>
        <end position="223"/>
    </location>
</feature>
<comment type="caution">
    <text evidence="3">The sequence shown here is derived from an EMBL/GenBank/DDBJ whole genome shotgun (WGS) entry which is preliminary data.</text>
</comment>
<dbReference type="Proteomes" id="UP000583929">
    <property type="component" value="Unassembled WGS sequence"/>
</dbReference>
<sequence length="223" mass="25060">MASSSHNFQEINDLCANLNLEEEEEDVIIRNTGSIDTGVDTRWCLVGTFIQHHQMDFDTIQHQLASLWKPGMGMFCKELGSNRFLFQFYHDVDINRVIDGSPWRCLRKLIIFDRLKAGDDPRSIPLSKLDIWVQIFNLQPDSDAEIEEASVENIGKVNANPNIIGGNQGTHSAINTRDSQHIQSSDLLNKAGTQNNNDIKKGGLPISDVKRRRTSIEGSKMPG</sequence>
<protein>
    <recommendedName>
        <fullName evidence="2">DUF4283 domain-containing protein</fullName>
    </recommendedName>
</protein>
<reference evidence="5 6" key="1">
    <citation type="journal article" date="2020" name="bioRxiv">
        <title>Sequence and annotation of 42 cannabis genomes reveals extensive copy number variation in cannabinoid synthesis and pathogen resistance genes.</title>
        <authorList>
            <person name="Mckernan K.J."/>
            <person name="Helbert Y."/>
            <person name="Kane L.T."/>
            <person name="Ebling H."/>
            <person name="Zhang L."/>
            <person name="Liu B."/>
            <person name="Eaton Z."/>
            <person name="Mclaughlin S."/>
            <person name="Kingan S."/>
            <person name="Baybayan P."/>
            <person name="Concepcion G."/>
            <person name="Jordan M."/>
            <person name="Riva A."/>
            <person name="Barbazuk W."/>
            <person name="Harkins T."/>
        </authorList>
    </citation>
    <scope>NUCLEOTIDE SEQUENCE [LARGE SCALE GENOMIC DNA]</scope>
    <source>
        <strain evidence="5 6">cv. Jamaican Lion 4</strain>
        <strain evidence="4">Father</strain>
        <strain evidence="3">Mother</strain>
        <tissue evidence="3">Leaf</tissue>
    </source>
</reference>
<dbReference type="Proteomes" id="UP000525078">
    <property type="component" value="Unassembled WGS sequence"/>
</dbReference>
<evidence type="ECO:0000259" key="2">
    <source>
        <dbReference type="Pfam" id="PF14111"/>
    </source>
</evidence>
<dbReference type="AlphaFoldDB" id="A0A7J6HDK3"/>
<evidence type="ECO:0000313" key="5">
    <source>
        <dbReference type="Proteomes" id="UP000525078"/>
    </source>
</evidence>
<evidence type="ECO:0000313" key="3">
    <source>
        <dbReference type="EMBL" id="KAF4393426.1"/>
    </source>
</evidence>
<accession>A0A7J6HDK3</accession>
<name>A0A7J6HDK3_CANSA</name>
<feature type="domain" description="DUF4283" evidence="2">
    <location>
        <begin position="42"/>
        <end position="117"/>
    </location>
</feature>
<evidence type="ECO:0000313" key="6">
    <source>
        <dbReference type="Proteomes" id="UP000583929"/>
    </source>
</evidence>
<evidence type="ECO:0000256" key="1">
    <source>
        <dbReference type="SAM" id="MobiDB-lite"/>
    </source>
</evidence>
<keyword evidence="6" id="KW-1185">Reference proteome</keyword>
<dbReference type="InterPro" id="IPR025558">
    <property type="entry name" value="DUF4283"/>
</dbReference>
<proteinExistence type="predicted"/>
<gene>
    <name evidence="3" type="ORF">F8388_023230</name>
    <name evidence="4" type="ORF">G4B88_028935</name>
</gene>
<dbReference type="EMBL" id="JAATIQ010000035">
    <property type="protein sequence ID" value="KAF4396621.1"/>
    <property type="molecule type" value="Genomic_DNA"/>
</dbReference>
<evidence type="ECO:0000313" key="4">
    <source>
        <dbReference type="EMBL" id="KAF4396621.1"/>
    </source>
</evidence>
<dbReference type="EMBL" id="JAATIP010000014">
    <property type="protein sequence ID" value="KAF4393426.1"/>
    <property type="molecule type" value="Genomic_DNA"/>
</dbReference>
<organism evidence="3 5">
    <name type="scientific">Cannabis sativa</name>
    <name type="common">Hemp</name>
    <name type="synonym">Marijuana</name>
    <dbReference type="NCBI Taxonomy" id="3483"/>
    <lineage>
        <taxon>Eukaryota</taxon>
        <taxon>Viridiplantae</taxon>
        <taxon>Streptophyta</taxon>
        <taxon>Embryophyta</taxon>
        <taxon>Tracheophyta</taxon>
        <taxon>Spermatophyta</taxon>
        <taxon>Magnoliopsida</taxon>
        <taxon>eudicotyledons</taxon>
        <taxon>Gunneridae</taxon>
        <taxon>Pentapetalae</taxon>
        <taxon>rosids</taxon>
        <taxon>fabids</taxon>
        <taxon>Rosales</taxon>
        <taxon>Cannabaceae</taxon>
        <taxon>Cannabis</taxon>
    </lineage>
</organism>
<dbReference type="Pfam" id="PF14111">
    <property type="entry name" value="DUF4283"/>
    <property type="match status" value="1"/>
</dbReference>